<dbReference type="InterPro" id="IPR012296">
    <property type="entry name" value="Nuclease_put_TT1808"/>
</dbReference>
<evidence type="ECO:0000259" key="1">
    <source>
        <dbReference type="Pfam" id="PF05685"/>
    </source>
</evidence>
<organism evidence="2 3">
    <name type="scientific">Anatilimnocola aggregata</name>
    <dbReference type="NCBI Taxonomy" id="2528021"/>
    <lineage>
        <taxon>Bacteria</taxon>
        <taxon>Pseudomonadati</taxon>
        <taxon>Planctomycetota</taxon>
        <taxon>Planctomycetia</taxon>
        <taxon>Pirellulales</taxon>
        <taxon>Pirellulaceae</taxon>
        <taxon>Anatilimnocola</taxon>
    </lineage>
</organism>
<dbReference type="InterPro" id="IPR008538">
    <property type="entry name" value="Uma2"/>
</dbReference>
<dbReference type="InterPro" id="IPR011335">
    <property type="entry name" value="Restrct_endonuc-II-like"/>
</dbReference>
<dbReference type="Pfam" id="PF05685">
    <property type="entry name" value="Uma2"/>
    <property type="match status" value="1"/>
</dbReference>
<reference evidence="2 3" key="1">
    <citation type="submission" date="2019-02" db="EMBL/GenBank/DDBJ databases">
        <title>Deep-cultivation of Planctomycetes and their phenomic and genomic characterization uncovers novel biology.</title>
        <authorList>
            <person name="Wiegand S."/>
            <person name="Jogler M."/>
            <person name="Boedeker C."/>
            <person name="Pinto D."/>
            <person name="Vollmers J."/>
            <person name="Rivas-Marin E."/>
            <person name="Kohn T."/>
            <person name="Peeters S.H."/>
            <person name="Heuer A."/>
            <person name="Rast P."/>
            <person name="Oberbeckmann S."/>
            <person name="Bunk B."/>
            <person name="Jeske O."/>
            <person name="Meyerdierks A."/>
            <person name="Storesund J.E."/>
            <person name="Kallscheuer N."/>
            <person name="Luecker S."/>
            <person name="Lage O.M."/>
            <person name="Pohl T."/>
            <person name="Merkel B.J."/>
            <person name="Hornburger P."/>
            <person name="Mueller R.-W."/>
            <person name="Bruemmer F."/>
            <person name="Labrenz M."/>
            <person name="Spormann A.M."/>
            <person name="Op den Camp H."/>
            <person name="Overmann J."/>
            <person name="Amann R."/>
            <person name="Jetten M.S.M."/>
            <person name="Mascher T."/>
            <person name="Medema M.H."/>
            <person name="Devos D.P."/>
            <person name="Kaster A.-K."/>
            <person name="Ovreas L."/>
            <person name="Rohde M."/>
            <person name="Galperin M.Y."/>
            <person name="Jogler C."/>
        </authorList>
    </citation>
    <scope>NUCLEOTIDE SEQUENCE [LARGE SCALE GENOMIC DNA]</scope>
    <source>
        <strain evidence="2 3">ETA_A8</strain>
    </source>
</reference>
<accession>A0A517YBZ8</accession>
<dbReference type="EMBL" id="CP036274">
    <property type="protein sequence ID" value="QDU27776.1"/>
    <property type="molecule type" value="Genomic_DNA"/>
</dbReference>
<dbReference type="AlphaFoldDB" id="A0A517YBZ8"/>
<evidence type="ECO:0000313" key="2">
    <source>
        <dbReference type="EMBL" id="QDU27776.1"/>
    </source>
</evidence>
<dbReference type="Proteomes" id="UP000315017">
    <property type="component" value="Chromosome"/>
</dbReference>
<dbReference type="PANTHER" id="PTHR34107">
    <property type="entry name" value="SLL0198 PROTEIN-RELATED"/>
    <property type="match status" value="1"/>
</dbReference>
<dbReference type="PANTHER" id="PTHR34107:SF1">
    <property type="entry name" value="SLL0198 PROTEIN"/>
    <property type="match status" value="1"/>
</dbReference>
<dbReference type="KEGG" id="aagg:ETAA8_28670"/>
<protein>
    <recommendedName>
        <fullName evidence="1">Putative restriction endonuclease domain-containing protein</fullName>
    </recommendedName>
</protein>
<keyword evidence="3" id="KW-1185">Reference proteome</keyword>
<dbReference type="RefSeq" id="WP_145088945.1">
    <property type="nucleotide sequence ID" value="NZ_CP036274.1"/>
</dbReference>
<name>A0A517YBZ8_9BACT</name>
<sequence>MSTAELTSPISPDWSLPNIGTLAQLVHQLGDLPLQRILLKPPPGSAGEADLLQCVEVEKVGCELADGTLVVKTMGYHESLIAMLLSFRLLEYLKANPLGMVAGESGICRLLPGLVRTPDVSFVSIERLKGLTDNELTFCPGAPDLCVEVLSAGNTRREMERKLHEYFEHGARLVWYVDPARRTARAFSSVDNVLEIDVDGTLSGSDVLPGLTISLRDFFAEYDKHLARLPIQLKPPSPSDA</sequence>
<dbReference type="CDD" id="cd06260">
    <property type="entry name" value="DUF820-like"/>
    <property type="match status" value="1"/>
</dbReference>
<proteinExistence type="predicted"/>
<dbReference type="Gene3D" id="3.90.1570.10">
    <property type="entry name" value="tt1808, chain A"/>
    <property type="match status" value="1"/>
</dbReference>
<feature type="domain" description="Putative restriction endonuclease" evidence="1">
    <location>
        <begin position="57"/>
        <end position="215"/>
    </location>
</feature>
<gene>
    <name evidence="2" type="ORF">ETAA8_28670</name>
</gene>
<dbReference type="SUPFAM" id="SSF52980">
    <property type="entry name" value="Restriction endonuclease-like"/>
    <property type="match status" value="1"/>
</dbReference>
<evidence type="ECO:0000313" key="3">
    <source>
        <dbReference type="Proteomes" id="UP000315017"/>
    </source>
</evidence>
<dbReference type="OrthoDB" id="1807117at2"/>